<dbReference type="PROSITE" id="PS51257">
    <property type="entry name" value="PROKAR_LIPOPROTEIN"/>
    <property type="match status" value="1"/>
</dbReference>
<organism evidence="2 3">
    <name type="scientific">Terrisporobacter glycolicus ATCC 14880 = DSM 1288</name>
    <dbReference type="NCBI Taxonomy" id="1121315"/>
    <lineage>
        <taxon>Bacteria</taxon>
        <taxon>Bacillati</taxon>
        <taxon>Bacillota</taxon>
        <taxon>Clostridia</taxon>
        <taxon>Peptostreptococcales</taxon>
        <taxon>Peptostreptococcaceae</taxon>
        <taxon>Terrisporobacter</taxon>
    </lineage>
</organism>
<dbReference type="Gene3D" id="1.20.1270.180">
    <property type="match status" value="1"/>
</dbReference>
<dbReference type="PANTHER" id="PTHR39176:SF1">
    <property type="entry name" value="PERIPLASMIC PROTEIN"/>
    <property type="match status" value="1"/>
</dbReference>
<keyword evidence="3" id="KW-1185">Reference proteome</keyword>
<dbReference type="EMBL" id="CP117523">
    <property type="protein sequence ID" value="WWD83868.1"/>
    <property type="molecule type" value="Genomic_DNA"/>
</dbReference>
<dbReference type="Proteomes" id="UP001348492">
    <property type="component" value="Chromosome"/>
</dbReference>
<dbReference type="PANTHER" id="PTHR39176">
    <property type="entry name" value="PERIPLASMIC PROTEIN-RELATED"/>
    <property type="match status" value="1"/>
</dbReference>
<gene>
    <name evidence="2" type="ORF">TEGL_22870</name>
</gene>
<evidence type="ECO:0000313" key="3">
    <source>
        <dbReference type="Proteomes" id="UP001348492"/>
    </source>
</evidence>
<dbReference type="InterPro" id="IPR009739">
    <property type="entry name" value="LprI-like_N"/>
</dbReference>
<proteinExistence type="predicted"/>
<dbReference type="RefSeq" id="WP_018590660.1">
    <property type="nucleotide sequence ID" value="NZ_CP117523.1"/>
</dbReference>
<reference evidence="2 3" key="1">
    <citation type="journal article" date="2023" name="PLoS ONE">
        <title>Genome-based metabolic and phylogenomic analysis of three Terrisporobacter species.</title>
        <authorList>
            <person name="Boer T."/>
            <person name="Bengelsdorf F.R."/>
            <person name="Bomeke M."/>
            <person name="Daniel R."/>
            <person name="Poehlein A."/>
        </authorList>
    </citation>
    <scope>NUCLEOTIDE SEQUENCE [LARGE SCALE GENOMIC DNA]</scope>
    <source>
        <strain evidence="2 3">DSM 1288</strain>
    </source>
</reference>
<protein>
    <recommendedName>
        <fullName evidence="1">Lysozyme inhibitor LprI-like N-terminal domain-containing protein</fullName>
    </recommendedName>
</protein>
<dbReference type="Pfam" id="PF07007">
    <property type="entry name" value="LprI"/>
    <property type="match status" value="1"/>
</dbReference>
<evidence type="ECO:0000259" key="1">
    <source>
        <dbReference type="Pfam" id="PF07007"/>
    </source>
</evidence>
<sequence length="254" mass="28977">MKKVTVLLILLSTFITGCSKNKESNSFGRYMEEGKRAIASDEYEVANKFFSLAIEEDNKDTEAKALYNQSNNLVEALQSIEDEKYDVAIQLCDAVEKTSSKSNLIKDVAKSLKEECKTLLKKSKDDSEEEISIGSTISKKSYYLDSLNAIEESYKYAYDDLISGVELREILGKEYSQWNKALNEIWSILEEQLPNEEIKGLARNQKKWLKTKEADADFAQEEGGTGTVGLEMRADSLLESTKERCYYLVYNYMR</sequence>
<name>A0ABZ2EVZ7_9FIRM</name>
<evidence type="ECO:0000313" key="2">
    <source>
        <dbReference type="EMBL" id="WWD83868.1"/>
    </source>
</evidence>
<accession>A0ABZ2EVZ7</accession>
<feature type="domain" description="Lysozyme inhibitor LprI-like N-terminal" evidence="1">
    <location>
        <begin position="165"/>
        <end position="248"/>
    </location>
</feature>